<reference evidence="3" key="1">
    <citation type="submission" date="2015-03" db="EMBL/GenBank/DDBJ databases">
        <authorList>
            <person name="Urmite Genomes"/>
        </authorList>
    </citation>
    <scope>NUCLEOTIDE SEQUENCE [LARGE SCALE GENOMIC DNA]</scope>
    <source>
        <strain evidence="3">FF10</strain>
    </source>
</reference>
<keyword evidence="1" id="KW-1133">Transmembrane helix</keyword>
<dbReference type="Proteomes" id="UP000198604">
    <property type="component" value="Unassembled WGS sequence"/>
</dbReference>
<evidence type="ECO:0000256" key="1">
    <source>
        <dbReference type="SAM" id="Phobius"/>
    </source>
</evidence>
<protein>
    <submittedName>
        <fullName evidence="2">Uncharacterized protein</fullName>
    </submittedName>
</protein>
<sequence>MSTKPKKIKELKQQIEKEEVEEKPKKTLDLASASGIFFILLYIFGVYTNLGTGNYLMAVVWCILIFINLFFIVRNRRKK</sequence>
<evidence type="ECO:0000313" key="3">
    <source>
        <dbReference type="Proteomes" id="UP000198604"/>
    </source>
</evidence>
<proteinExistence type="predicted"/>
<evidence type="ECO:0000313" key="2">
    <source>
        <dbReference type="EMBL" id="CQR24637.1"/>
    </source>
</evidence>
<organism evidence="2 3">
    <name type="scientific">Streptococcus varani</name>
    <dbReference type="NCBI Taxonomy" id="1608583"/>
    <lineage>
        <taxon>Bacteria</taxon>
        <taxon>Bacillati</taxon>
        <taxon>Bacillota</taxon>
        <taxon>Bacilli</taxon>
        <taxon>Lactobacillales</taxon>
        <taxon>Streptococcaceae</taxon>
        <taxon>Streptococcus</taxon>
    </lineage>
</organism>
<dbReference type="AlphaFoldDB" id="A0A0E4H4H3"/>
<dbReference type="OrthoDB" id="9956059at2"/>
<name>A0A0E4H4H3_9STRE</name>
<keyword evidence="1" id="KW-0472">Membrane</keyword>
<feature type="transmembrane region" description="Helical" evidence="1">
    <location>
        <begin position="53"/>
        <end position="73"/>
    </location>
</feature>
<accession>A0A0E4H4H3</accession>
<feature type="transmembrane region" description="Helical" evidence="1">
    <location>
        <begin position="27"/>
        <end position="47"/>
    </location>
</feature>
<keyword evidence="3" id="KW-1185">Reference proteome</keyword>
<keyword evidence="1" id="KW-0812">Transmembrane</keyword>
<dbReference type="RefSeq" id="WP_093650263.1">
    <property type="nucleotide sequence ID" value="NZ_CTEN01000002.1"/>
</dbReference>
<dbReference type="EMBL" id="CTEN01000002">
    <property type="protein sequence ID" value="CQR24637.1"/>
    <property type="molecule type" value="Genomic_DNA"/>
</dbReference>
<dbReference type="STRING" id="1608583.BN1356_00981"/>
<gene>
    <name evidence="2" type="ORF">BN1356_00981</name>
</gene>